<protein>
    <recommendedName>
        <fullName evidence="2">Calcineurin B-like protein</fullName>
    </recommendedName>
</protein>
<evidence type="ECO:0000313" key="3">
    <source>
        <dbReference type="EMBL" id="KAL0906490.1"/>
    </source>
</evidence>
<dbReference type="PANTHER" id="PTHR23056">
    <property type="entry name" value="CALCINEURIN B"/>
    <property type="match status" value="1"/>
</dbReference>
<evidence type="ECO:0000313" key="4">
    <source>
        <dbReference type="Proteomes" id="UP001552299"/>
    </source>
</evidence>
<dbReference type="GO" id="GO:0019722">
    <property type="term" value="P:calcium-mediated signaling"/>
    <property type="evidence" value="ECO:0007669"/>
    <property type="project" value="UniProtKB-UniRule"/>
</dbReference>
<dbReference type="AlphaFoldDB" id="A0ABD0U3I2"/>
<comment type="similarity">
    <text evidence="2">Belongs to the calcineurin regulatory subunit family.</text>
</comment>
<dbReference type="InterPro" id="IPR045198">
    <property type="entry name" value="CNBL1-10"/>
</dbReference>
<keyword evidence="2" id="KW-0472">Membrane</keyword>
<dbReference type="GO" id="GO:0019900">
    <property type="term" value="F:kinase binding"/>
    <property type="evidence" value="ECO:0007669"/>
    <property type="project" value="UniProtKB-UniRule"/>
</dbReference>
<keyword evidence="1 2" id="KW-0677">Repeat</keyword>
<dbReference type="GO" id="GO:0016020">
    <property type="term" value="C:membrane"/>
    <property type="evidence" value="ECO:0007669"/>
    <property type="project" value="UniProtKB-SubCell"/>
</dbReference>
<gene>
    <name evidence="3" type="ORF">M5K25_024987</name>
</gene>
<keyword evidence="2" id="KW-0479">Metal-binding</keyword>
<dbReference type="SUPFAM" id="SSF47473">
    <property type="entry name" value="EF-hand"/>
    <property type="match status" value="1"/>
</dbReference>
<dbReference type="Gene3D" id="1.10.238.10">
    <property type="entry name" value="EF-hand"/>
    <property type="match status" value="1"/>
</dbReference>
<reference evidence="3 4" key="1">
    <citation type="journal article" date="2024" name="Plant Biotechnol. J.">
        <title>Dendrobium thyrsiflorum genome and its molecular insights into genes involved in important horticultural traits.</title>
        <authorList>
            <person name="Chen B."/>
            <person name="Wang J.Y."/>
            <person name="Zheng P.J."/>
            <person name="Li K.L."/>
            <person name="Liang Y.M."/>
            <person name="Chen X.F."/>
            <person name="Zhang C."/>
            <person name="Zhao X."/>
            <person name="He X."/>
            <person name="Zhang G.Q."/>
            <person name="Liu Z.J."/>
            <person name="Xu Q."/>
        </authorList>
    </citation>
    <scope>NUCLEOTIDE SEQUENCE [LARGE SCALE GENOMIC DNA]</scope>
    <source>
        <strain evidence="3">GZMU011</strain>
    </source>
</reference>
<organism evidence="3 4">
    <name type="scientific">Dendrobium thyrsiflorum</name>
    <name type="common">Pinecone-like raceme dendrobium</name>
    <name type="synonym">Orchid</name>
    <dbReference type="NCBI Taxonomy" id="117978"/>
    <lineage>
        <taxon>Eukaryota</taxon>
        <taxon>Viridiplantae</taxon>
        <taxon>Streptophyta</taxon>
        <taxon>Embryophyta</taxon>
        <taxon>Tracheophyta</taxon>
        <taxon>Spermatophyta</taxon>
        <taxon>Magnoliopsida</taxon>
        <taxon>Liliopsida</taxon>
        <taxon>Asparagales</taxon>
        <taxon>Orchidaceae</taxon>
        <taxon>Epidendroideae</taxon>
        <taxon>Malaxideae</taxon>
        <taxon>Dendrobiinae</taxon>
        <taxon>Dendrobium</taxon>
    </lineage>
</organism>
<comment type="subunit">
    <text evidence="2">Homodimer. Interacts with CIPK.</text>
</comment>
<dbReference type="InterPro" id="IPR011992">
    <property type="entry name" value="EF-hand-dom_pair"/>
</dbReference>
<accession>A0ABD0U3I2</accession>
<dbReference type="Proteomes" id="UP001552299">
    <property type="component" value="Unassembled WGS sequence"/>
</dbReference>
<keyword evidence="4" id="KW-1185">Reference proteome</keyword>
<dbReference type="GO" id="GO:0005509">
    <property type="term" value="F:calcium ion binding"/>
    <property type="evidence" value="ECO:0007669"/>
    <property type="project" value="UniProtKB-UniRule"/>
</dbReference>
<evidence type="ECO:0000256" key="1">
    <source>
        <dbReference type="ARBA" id="ARBA00022737"/>
    </source>
</evidence>
<name>A0ABD0U3I2_DENTH</name>
<keyword evidence="2" id="KW-0106">Calcium</keyword>
<proteinExistence type="inferred from homology"/>
<comment type="caution">
    <text evidence="3">The sequence shown here is derived from an EMBL/GenBank/DDBJ whole genome shotgun (WGS) entry which is preliminary data.</text>
</comment>
<comment type="function">
    <text evidence="2">Acts as a calcium sensor. CBL proteins interact with CIPK serine-threonine protein kinases. Binding of a CBL protein to the regulatory NAF domain of a CIPK protein lead to the activation of the kinase in a calcium-dependent manner.</text>
</comment>
<dbReference type="EMBL" id="JANQDX010000018">
    <property type="protein sequence ID" value="KAL0906490.1"/>
    <property type="molecule type" value="Genomic_DNA"/>
</dbReference>
<sequence>MGCWFTKQVKHTPGYEEPAVLAAETASVTISEVEALYELFRKISYSIIKDGLIHKEEFQLALFKNSKKNNLFADRLDRKLRPFDRKTTTGARSPAVKETFLPFVRVSASPIADRLRSSRDFPSFGSEATTF</sequence>
<dbReference type="PANTHER" id="PTHR23056:SF110">
    <property type="entry name" value="CALMODULIN"/>
    <property type="match status" value="1"/>
</dbReference>
<evidence type="ECO:0000256" key="2">
    <source>
        <dbReference type="RuleBase" id="RU369080"/>
    </source>
</evidence>
<comment type="subcellular location">
    <subcellularLocation>
        <location evidence="2">Membrane</location>
    </subcellularLocation>
</comment>